<keyword evidence="2" id="KW-1185">Reference proteome</keyword>
<evidence type="ECO:0000313" key="2">
    <source>
        <dbReference type="Proteomes" id="UP000309450"/>
    </source>
</evidence>
<organism evidence="1 2">
    <name type="scientific">Aliigemmobacter aestuarii</name>
    <dbReference type="NCBI Taxonomy" id="1445661"/>
    <lineage>
        <taxon>Bacteria</taxon>
        <taxon>Pseudomonadati</taxon>
        <taxon>Pseudomonadota</taxon>
        <taxon>Alphaproteobacteria</taxon>
        <taxon>Rhodobacterales</taxon>
        <taxon>Paracoccaceae</taxon>
        <taxon>Aliigemmobacter</taxon>
    </lineage>
</organism>
<protein>
    <submittedName>
        <fullName evidence="1">DUF4160 domain-containing protein</fullName>
    </submittedName>
</protein>
<name>A0A4S3MIR4_9RHOB</name>
<dbReference type="AlphaFoldDB" id="A0A4S3MIR4"/>
<dbReference type="Proteomes" id="UP000309450">
    <property type="component" value="Unassembled WGS sequence"/>
</dbReference>
<gene>
    <name evidence="1" type="ORF">E7811_17445</name>
</gene>
<comment type="caution">
    <text evidence="1">The sequence shown here is derived from an EMBL/GenBank/DDBJ whole genome shotgun (WGS) entry which is preliminary data.</text>
</comment>
<evidence type="ECO:0000313" key="1">
    <source>
        <dbReference type="EMBL" id="THD81063.1"/>
    </source>
</evidence>
<dbReference type="Pfam" id="PF13711">
    <property type="entry name" value="DUF4160"/>
    <property type="match status" value="1"/>
</dbReference>
<accession>A0A4S3MIR4</accession>
<dbReference type="RefSeq" id="WP_136395968.1">
    <property type="nucleotide sequence ID" value="NZ_SSND01000007.1"/>
</dbReference>
<proteinExistence type="predicted"/>
<dbReference type="InterPro" id="IPR025427">
    <property type="entry name" value="DUF4160"/>
</dbReference>
<dbReference type="OrthoDB" id="122670at2"/>
<sequence length="124" mass="14046">MNTQQTELMEAARSLQDSLATIDLMSRPSSSSGIEFLVKKLEPLQIRMDGDRNHGRAHVHINYLKQYHVASYAIDDGTRLAGNLSSKYDRVIKTWIADNRKVLLELWHKVQSGESPEGLALKLK</sequence>
<reference evidence="1 2" key="1">
    <citation type="submission" date="2019-04" db="EMBL/GenBank/DDBJ databases">
        <title>Draft genome sequence of Gemmobacter aestuarii sp. nov.</title>
        <authorList>
            <person name="Hameed A."/>
            <person name="Lin S.-Y."/>
            <person name="Shahina M."/>
            <person name="Lai W.-A."/>
            <person name="Young C.-C."/>
        </authorList>
    </citation>
    <scope>NUCLEOTIDE SEQUENCE [LARGE SCALE GENOMIC DNA]</scope>
    <source>
        <strain evidence="1 2">CC-PW-75</strain>
    </source>
</reference>
<dbReference type="EMBL" id="SSND01000007">
    <property type="protein sequence ID" value="THD81063.1"/>
    <property type="molecule type" value="Genomic_DNA"/>
</dbReference>